<evidence type="ECO:0000256" key="1">
    <source>
        <dbReference type="ARBA" id="ARBA00004049"/>
    </source>
</evidence>
<protein>
    <recommendedName>
        <fullName evidence="8">RWP-RK domain-containing protein</fullName>
    </recommendedName>
</protein>
<dbReference type="PROSITE" id="PS51519">
    <property type="entry name" value="RWP_RK"/>
    <property type="match status" value="1"/>
</dbReference>
<evidence type="ECO:0000256" key="6">
    <source>
        <dbReference type="ARBA" id="ARBA00023242"/>
    </source>
</evidence>
<keyword evidence="3" id="KW-0175">Coiled coil</keyword>
<proteinExistence type="predicted"/>
<dbReference type="GO" id="GO:0003677">
    <property type="term" value="F:DNA binding"/>
    <property type="evidence" value="ECO:0007669"/>
    <property type="project" value="UniProtKB-KW"/>
</dbReference>
<keyword evidence="6" id="KW-0539">Nucleus</keyword>
<keyword evidence="10" id="KW-1185">Reference proteome</keyword>
<keyword evidence="2" id="KW-0805">Transcription regulation</keyword>
<feature type="compositionally biased region" description="Low complexity" evidence="7">
    <location>
        <begin position="118"/>
        <end position="138"/>
    </location>
</feature>
<feature type="compositionally biased region" description="Basic and acidic residues" evidence="7">
    <location>
        <begin position="845"/>
        <end position="857"/>
    </location>
</feature>
<feature type="region of interest" description="Disordered" evidence="7">
    <location>
        <begin position="286"/>
        <end position="314"/>
    </location>
</feature>
<dbReference type="InterPro" id="IPR044607">
    <property type="entry name" value="RKD-like"/>
</dbReference>
<evidence type="ECO:0000256" key="7">
    <source>
        <dbReference type="SAM" id="MobiDB-lite"/>
    </source>
</evidence>
<feature type="region of interest" description="Disordered" evidence="7">
    <location>
        <begin position="1"/>
        <end position="23"/>
    </location>
</feature>
<evidence type="ECO:0000256" key="3">
    <source>
        <dbReference type="ARBA" id="ARBA00023054"/>
    </source>
</evidence>
<feature type="region of interest" description="Disordered" evidence="7">
    <location>
        <begin position="41"/>
        <end position="222"/>
    </location>
</feature>
<dbReference type="AlphaFoldDB" id="A0A4D9CWV5"/>
<evidence type="ECO:0000256" key="2">
    <source>
        <dbReference type="ARBA" id="ARBA00023015"/>
    </source>
</evidence>
<comment type="caution">
    <text evidence="9">The sequence shown here is derived from an EMBL/GenBank/DDBJ whole genome shotgun (WGS) entry which is preliminary data.</text>
</comment>
<reference evidence="9 10" key="1">
    <citation type="submission" date="2019-01" db="EMBL/GenBank/DDBJ databases">
        <title>Nuclear Genome Assembly of the Microalgal Biofuel strain Nannochloropsis salina CCMP1776.</title>
        <authorList>
            <person name="Hovde B."/>
        </authorList>
    </citation>
    <scope>NUCLEOTIDE SEQUENCE [LARGE SCALE GENOMIC DNA]</scope>
    <source>
        <strain evidence="9 10">CCMP1776</strain>
    </source>
</reference>
<dbReference type="PANTHER" id="PTHR46373:SF2">
    <property type="entry name" value="RWP-RK DOMAIN-CONTAINING PROTEIN"/>
    <property type="match status" value="1"/>
</dbReference>
<keyword evidence="5" id="KW-0804">Transcription</keyword>
<evidence type="ECO:0000313" key="9">
    <source>
        <dbReference type="EMBL" id="TFJ81965.1"/>
    </source>
</evidence>
<keyword evidence="4" id="KW-0238">DNA-binding</keyword>
<dbReference type="InterPro" id="IPR003035">
    <property type="entry name" value="RWP-RK_dom"/>
</dbReference>
<feature type="compositionally biased region" description="Low complexity" evidence="7">
    <location>
        <begin position="289"/>
        <end position="306"/>
    </location>
</feature>
<feature type="compositionally biased region" description="Polar residues" evidence="7">
    <location>
        <begin position="895"/>
        <end position="904"/>
    </location>
</feature>
<feature type="region of interest" description="Disordered" evidence="7">
    <location>
        <begin position="432"/>
        <end position="538"/>
    </location>
</feature>
<gene>
    <name evidence="9" type="ORF">NSK_006633</name>
</gene>
<accession>A0A4D9CWV5</accession>
<feature type="domain" description="RWP-RK" evidence="8">
    <location>
        <begin position="305"/>
        <end position="389"/>
    </location>
</feature>
<feature type="region of interest" description="Disordered" evidence="7">
    <location>
        <begin position="824"/>
        <end position="963"/>
    </location>
</feature>
<evidence type="ECO:0000313" key="10">
    <source>
        <dbReference type="Proteomes" id="UP000355283"/>
    </source>
</evidence>
<dbReference type="GO" id="GO:0003700">
    <property type="term" value="F:DNA-binding transcription factor activity"/>
    <property type="evidence" value="ECO:0007669"/>
    <property type="project" value="InterPro"/>
</dbReference>
<name>A0A4D9CWV5_9STRA</name>
<dbReference type="EMBL" id="SDOX01000121">
    <property type="protein sequence ID" value="TFJ81965.1"/>
    <property type="molecule type" value="Genomic_DNA"/>
</dbReference>
<evidence type="ECO:0000256" key="5">
    <source>
        <dbReference type="ARBA" id="ARBA00023163"/>
    </source>
</evidence>
<feature type="compositionally biased region" description="Basic and acidic residues" evidence="7">
    <location>
        <begin position="434"/>
        <end position="449"/>
    </location>
</feature>
<organism evidence="9 10">
    <name type="scientific">Nannochloropsis salina CCMP1776</name>
    <dbReference type="NCBI Taxonomy" id="1027361"/>
    <lineage>
        <taxon>Eukaryota</taxon>
        <taxon>Sar</taxon>
        <taxon>Stramenopiles</taxon>
        <taxon>Ochrophyta</taxon>
        <taxon>Eustigmatophyceae</taxon>
        <taxon>Eustigmatales</taxon>
        <taxon>Monodopsidaceae</taxon>
        <taxon>Microchloropsis</taxon>
        <taxon>Microchloropsis salina</taxon>
    </lineage>
</organism>
<dbReference type="Pfam" id="PF02042">
    <property type="entry name" value="RWP-RK"/>
    <property type="match status" value="1"/>
</dbReference>
<feature type="compositionally biased region" description="Polar residues" evidence="7">
    <location>
        <begin position="159"/>
        <end position="168"/>
    </location>
</feature>
<feature type="compositionally biased region" description="Basic and acidic residues" evidence="7">
    <location>
        <begin position="908"/>
        <end position="927"/>
    </location>
</feature>
<comment type="function">
    <text evidence="1">Putative transcription factor.</text>
</comment>
<dbReference type="Proteomes" id="UP000355283">
    <property type="component" value="Unassembled WGS sequence"/>
</dbReference>
<evidence type="ECO:0000256" key="4">
    <source>
        <dbReference type="ARBA" id="ARBA00023125"/>
    </source>
</evidence>
<evidence type="ECO:0000259" key="8">
    <source>
        <dbReference type="PROSITE" id="PS51519"/>
    </source>
</evidence>
<sequence length="963" mass="99510">MGCDTGGIKAAASSPAGAVTGTNTTSVDMLASEWLLSLAAGPVHQHPPQKSPRTSTLGSPSGVRAAASSGIGSTSYKATSGAPRPLSSPTAQTKCSRFPFSPSGVHGPRSSAFPSTVPSLCSTSPISSSTSLPQASTTMDVGVENEPLKSLRALGAANAASQPSSDGQTTRVRRTRKTRTSPDRIAFPSPGTLPASPRSNPGPGLPLARPSLPSDPIDQTDAYGATTTSRVAPAVGRSHGGLSPVPVQEKELQLLQSLQGQRPGCGGGEGGRVTPLQSVGLVRPIQPLKSQPSPTSPPGTKSPRPSASTLASGGASRSLKSVSLVELRRYFDRPIEDAARAIGICSTLLKKICRRYHIKRWPYRQVKSLDRTLECLKLAMTTARASAGQPGHDPKEEARLCQQIRLLEARKVELIESSTTLGSVQIAVEGEDLTEGKGRRTEGGTEDGRSFQLPSPAFLAWSEGPSPPHAPLSAPSPIAPWTPVGATTTGGHKRKCSDGAGDGEGSRHRDATPDESTDDTNDVNNKSSGGFGHGVARAPSTTSMLHLMSINSPTFEKPASPALSVPSSVPPSFPSSIPPSFPSSFTTGPPCGYTGASGAISAPLQDSLPPSMPFHVFLPQATAVQQVSTHLHQGDAAAAAPAPPAAAVASLGAAAGMTTCGIGTSFAPPSFPSSFPPSLNPSCFYPIPNLYGGFNEGFPASAAVTEGGTQGGDKAGLSMDTLRAAYIQHMALARAQMRNMYPSPLPYVPSSQATSSGTAGGLGGQAPFLHEQQTFQLQQQQQLYQQQYYMLWLQQQRQVPMPMPAFAFPQTLTTDLTRPKTDTAAIAKGEPGSTSAQCGTAGKTESGKEGFEEKAKAATDPVPAHQARAPPNTIAAAGKGLGSPCTPQGEGGSNLGRSTTVHTSPQPEDDKEREQEEGERLVSKAKLDACPCPTDLGWKESGSAGKGVGEGVTDSAALPSQRQ</sequence>
<dbReference type="PANTHER" id="PTHR46373">
    <property type="entry name" value="PROTEIN RKD4"/>
    <property type="match status" value="1"/>
</dbReference>
<dbReference type="OrthoDB" id="6270329at2759"/>